<evidence type="ECO:0000313" key="3">
    <source>
        <dbReference type="Proteomes" id="UP000613743"/>
    </source>
</evidence>
<proteinExistence type="inferred from homology"/>
<dbReference type="PANTHER" id="PTHR38769">
    <property type="entry name" value="UPF0381 PROTEIN YFCZ-RELATED"/>
    <property type="match status" value="1"/>
</dbReference>
<comment type="similarity">
    <text evidence="1">Belongs to the UPF0381 family.</text>
</comment>
<dbReference type="EMBL" id="BMPZ01000006">
    <property type="protein sequence ID" value="GGI85170.1"/>
    <property type="molecule type" value="Genomic_DNA"/>
</dbReference>
<evidence type="ECO:0000256" key="1">
    <source>
        <dbReference type="ARBA" id="ARBA00006201"/>
    </source>
</evidence>
<reference evidence="2" key="2">
    <citation type="submission" date="2020-09" db="EMBL/GenBank/DDBJ databases">
        <authorList>
            <person name="Sun Q."/>
            <person name="Ohkuma M."/>
        </authorList>
    </citation>
    <scope>NUCLEOTIDE SEQUENCE</scope>
    <source>
        <strain evidence="2">JCM 30804</strain>
    </source>
</reference>
<dbReference type="PANTHER" id="PTHR38769:SF1">
    <property type="entry name" value="UPF0381 PROTEIN YFCZ-RELATED"/>
    <property type="match status" value="1"/>
</dbReference>
<gene>
    <name evidence="2" type="ORF">GCM10009332_23130</name>
</gene>
<protein>
    <recommendedName>
        <fullName evidence="4">DUF406 family protein</fullName>
    </recommendedName>
</protein>
<name>A0A917JUK4_9GAMM</name>
<dbReference type="InterPro" id="IPR035571">
    <property type="entry name" value="UPF0234-like_C"/>
</dbReference>
<sequence length="95" mass="10578">MKSIRESQSPNVNDTCTDCGSFADIGAVIEENDTLLEVELFGETAEQKAEELVNLALKKFDGVTSSIEKLEDKILLKLDFGFSAEKMIFQMQNNL</sequence>
<evidence type="ECO:0000313" key="2">
    <source>
        <dbReference type="EMBL" id="GGI85170.1"/>
    </source>
</evidence>
<dbReference type="GO" id="GO:0005829">
    <property type="term" value="C:cytosol"/>
    <property type="evidence" value="ECO:0007669"/>
    <property type="project" value="TreeGrafter"/>
</dbReference>
<dbReference type="Pfam" id="PF04175">
    <property type="entry name" value="DUF406"/>
    <property type="match status" value="1"/>
</dbReference>
<accession>A0A917JUK4</accession>
<dbReference type="InterPro" id="IPR005272">
    <property type="entry name" value="DUF406"/>
</dbReference>
<dbReference type="Proteomes" id="UP000613743">
    <property type="component" value="Unassembled WGS sequence"/>
</dbReference>
<dbReference type="AlphaFoldDB" id="A0A917JUK4"/>
<organism evidence="2 3">
    <name type="scientific">Shewanella gelidii</name>
    <dbReference type="NCBI Taxonomy" id="1642821"/>
    <lineage>
        <taxon>Bacteria</taxon>
        <taxon>Pseudomonadati</taxon>
        <taxon>Pseudomonadota</taxon>
        <taxon>Gammaproteobacteria</taxon>
        <taxon>Alteromonadales</taxon>
        <taxon>Shewanellaceae</taxon>
        <taxon>Shewanella</taxon>
    </lineage>
</organism>
<dbReference type="RefSeq" id="WP_188921078.1">
    <property type="nucleotide sequence ID" value="NZ_BMPZ01000006.1"/>
</dbReference>
<comment type="caution">
    <text evidence="2">The sequence shown here is derived from an EMBL/GenBank/DDBJ whole genome shotgun (WGS) entry which is preliminary data.</text>
</comment>
<reference evidence="2" key="1">
    <citation type="journal article" date="2014" name="Int. J. Syst. Evol. Microbiol.">
        <title>Complete genome sequence of Corynebacterium casei LMG S-19264T (=DSM 44701T), isolated from a smear-ripened cheese.</title>
        <authorList>
            <consortium name="US DOE Joint Genome Institute (JGI-PGF)"/>
            <person name="Walter F."/>
            <person name="Albersmeier A."/>
            <person name="Kalinowski J."/>
            <person name="Ruckert C."/>
        </authorList>
    </citation>
    <scope>NUCLEOTIDE SEQUENCE</scope>
    <source>
        <strain evidence="2">JCM 30804</strain>
    </source>
</reference>
<evidence type="ECO:0008006" key="4">
    <source>
        <dbReference type="Google" id="ProtNLM"/>
    </source>
</evidence>
<dbReference type="Gene3D" id="3.30.70.860">
    <property type="match status" value="1"/>
</dbReference>
<keyword evidence="3" id="KW-1185">Reference proteome</keyword>